<accession>A0A317PYT9</accession>
<evidence type="ECO:0000313" key="1">
    <source>
        <dbReference type="EMBL" id="PWW04670.1"/>
    </source>
</evidence>
<comment type="caution">
    <text evidence="1">The sequence shown here is derived from an EMBL/GenBank/DDBJ whole genome shotgun (WGS) entry which is preliminary data.</text>
</comment>
<dbReference type="Proteomes" id="UP000246744">
    <property type="component" value="Unassembled WGS sequence"/>
</dbReference>
<keyword evidence="2" id="KW-1185">Reference proteome</keyword>
<name>A0A317PYT9_9ENTR</name>
<dbReference type="EMBL" id="QGTS01000015">
    <property type="protein sequence ID" value="PWW04670.1"/>
    <property type="molecule type" value="Genomic_DNA"/>
</dbReference>
<reference evidence="1 2" key="1">
    <citation type="submission" date="2018-05" db="EMBL/GenBank/DDBJ databases">
        <title>Genomic Encyclopedia of Type Strains, Phase IV (KMG-IV): sequencing the most valuable type-strain genomes for metagenomic binning, comparative biology and taxonomic classification.</title>
        <authorList>
            <person name="Goeker M."/>
        </authorList>
    </citation>
    <scope>NUCLEOTIDE SEQUENCE [LARGE SCALE GENOMIC DNA]</scope>
    <source>
        <strain evidence="1 2">DSM 19579</strain>
    </source>
</reference>
<proteinExistence type="predicted"/>
<gene>
    <name evidence="1" type="ORF">DES37_11562</name>
</gene>
<dbReference type="AlphaFoldDB" id="A0A317PYT9"/>
<sequence length="53" mass="6553">MIWRRIFFPIKRMESYQIPLVVMPIYDDDRAYINSLSPCQHKNWRDYRMSTGL</sequence>
<protein>
    <submittedName>
        <fullName evidence="1">Uncharacterized protein</fullName>
    </submittedName>
</protein>
<organism evidence="1 2">
    <name type="scientific">Mangrovibacter plantisponsor</name>
    <dbReference type="NCBI Taxonomy" id="451513"/>
    <lineage>
        <taxon>Bacteria</taxon>
        <taxon>Pseudomonadati</taxon>
        <taxon>Pseudomonadota</taxon>
        <taxon>Gammaproteobacteria</taxon>
        <taxon>Enterobacterales</taxon>
        <taxon>Enterobacteriaceae</taxon>
        <taxon>Mangrovibacter</taxon>
    </lineage>
</organism>
<evidence type="ECO:0000313" key="2">
    <source>
        <dbReference type="Proteomes" id="UP000246744"/>
    </source>
</evidence>